<accession>B8J0Y4</accession>
<dbReference type="Gene3D" id="3.40.50.11590">
    <property type="match status" value="1"/>
</dbReference>
<dbReference type="KEGG" id="dds:Ddes_1509"/>
<organism evidence="3">
    <name type="scientific">Desulfovibrio desulfuricans (strain ATCC 27774 / DSM 6949 / MB)</name>
    <dbReference type="NCBI Taxonomy" id="525146"/>
    <lineage>
        <taxon>Bacteria</taxon>
        <taxon>Pseudomonadati</taxon>
        <taxon>Thermodesulfobacteriota</taxon>
        <taxon>Desulfovibrionia</taxon>
        <taxon>Desulfovibrionales</taxon>
        <taxon>Desulfovibrionaceae</taxon>
        <taxon>Desulfovibrio</taxon>
    </lineage>
</organism>
<reference evidence="3" key="1">
    <citation type="submission" date="2009-01" db="EMBL/GenBank/DDBJ databases">
        <title>Complete sequence of Desulfovibrio desulfuricans subsp. desulfuricans str. ATCC 27774.</title>
        <authorList>
            <consortium name="US DOE Joint Genome Institute"/>
            <person name="Lucas S."/>
            <person name="Copeland A."/>
            <person name="Lapidus A."/>
            <person name="Glavina del Rio T."/>
            <person name="Tice H."/>
            <person name="Bruce D."/>
            <person name="Goodwin L."/>
            <person name="Pitluck S."/>
            <person name="Sims D."/>
            <person name="Lu M."/>
            <person name="Kiss H."/>
            <person name="Meineke L."/>
            <person name="Brettin T."/>
            <person name="Detter J.C."/>
            <person name="Han C."/>
            <person name="Larimer F."/>
            <person name="Land M."/>
            <person name="Hauser L."/>
            <person name="Kyrpides N."/>
            <person name="Ovchinnikova G."/>
            <person name="Hazen T.C."/>
        </authorList>
    </citation>
    <scope>NUCLEOTIDE SEQUENCE [LARGE SCALE GENOMIC DNA]</scope>
    <source>
        <strain evidence="3">ATCC 27774</strain>
    </source>
</reference>
<dbReference type="Gene3D" id="3.30.390.100">
    <property type="match status" value="1"/>
</dbReference>
<feature type="domain" description="DUF4213" evidence="2">
    <location>
        <begin position="8"/>
        <end position="92"/>
    </location>
</feature>
<dbReference type="EMBL" id="CP001358">
    <property type="protein sequence ID" value="ACL49411.1"/>
    <property type="molecule type" value="Genomic_DNA"/>
</dbReference>
<sequence length="257" mass="27764">MTDRWFLYDALLDSVPDTALVKAFTYGKHWLMLESDSGGIGLAQHFPLAQGMADSCQSRYDIVGQPLRRVAEQVKSWDFNAASIGLAALNAANNTLALVQQSPLRAALDRCHGNAFDFFLSEANSKKVAVIGHFPGLAQLQQSCELSILERQPRPGDFPDTAAEYILPHQDLVFITGTTFINKTITRLLELTPKARVCLVGPSTPMNPLLFSHGLSSLSGLVVVDAAGVAAALKDDDCEAIFSRGGQKVNMVAESCL</sequence>
<proteinExistence type="predicted"/>
<dbReference type="Pfam" id="PF04016">
    <property type="entry name" value="DUF364"/>
    <property type="match status" value="1"/>
</dbReference>
<evidence type="ECO:0000313" key="3">
    <source>
        <dbReference type="EMBL" id="ACL49411.1"/>
    </source>
</evidence>
<dbReference type="eggNOG" id="COG2014">
    <property type="taxonomic scope" value="Bacteria"/>
</dbReference>
<dbReference type="InterPro" id="IPR007161">
    <property type="entry name" value="DUF364"/>
</dbReference>
<dbReference type="STRING" id="525146.Ddes_1509"/>
<evidence type="ECO:0008006" key="4">
    <source>
        <dbReference type="Google" id="ProtNLM"/>
    </source>
</evidence>
<dbReference type="SUPFAM" id="SSF159713">
    <property type="entry name" value="Dhaf3308-like"/>
    <property type="match status" value="1"/>
</dbReference>
<gene>
    <name evidence="3" type="ordered locus">Ddes_1509</name>
</gene>
<evidence type="ECO:0000259" key="1">
    <source>
        <dbReference type="Pfam" id="PF04016"/>
    </source>
</evidence>
<evidence type="ECO:0000259" key="2">
    <source>
        <dbReference type="Pfam" id="PF13938"/>
    </source>
</evidence>
<dbReference type="InterPro" id="IPR025251">
    <property type="entry name" value="DUF4213"/>
</dbReference>
<dbReference type="HOGENOM" id="CLU_076326_0_0_7"/>
<feature type="domain" description="Putative heavy-metal chelation" evidence="1">
    <location>
        <begin position="114"/>
        <end position="250"/>
    </location>
</feature>
<dbReference type="Pfam" id="PF13938">
    <property type="entry name" value="DUF4213"/>
    <property type="match status" value="1"/>
</dbReference>
<dbReference type="AlphaFoldDB" id="B8J0Y4"/>
<protein>
    <recommendedName>
        <fullName evidence="4">Heavy-metal chelation domain-containing protein</fullName>
    </recommendedName>
</protein>
<name>B8J0Y4_DESDA</name>